<keyword evidence="1" id="KW-0378">Hydrolase</keyword>
<dbReference type="eggNOG" id="COG3887">
    <property type="taxonomic scope" value="Bacteria"/>
</dbReference>
<dbReference type="HOGENOM" id="CLU_018278_0_0_9"/>
<organism evidence="6 7">
    <name type="scientific">Dialister succinatiphilus YIT 11850</name>
    <dbReference type="NCBI Taxonomy" id="742743"/>
    <lineage>
        <taxon>Bacteria</taxon>
        <taxon>Bacillati</taxon>
        <taxon>Bacillota</taxon>
        <taxon>Negativicutes</taxon>
        <taxon>Veillonellales</taxon>
        <taxon>Veillonellaceae</taxon>
        <taxon>Dialister</taxon>
    </lineage>
</organism>
<keyword evidence="2" id="KW-0464">Manganese</keyword>
<sequence length="663" mass="72861">MLNDIWVYKKTSRIMLALLLIAVVMLSTQNWQLGLLLFIIIAGCIVYIKRCDFYQEKKLSRYLDDLSAGVSAGTVYAVKNLPVGIAMMDEKKELVWANNVFKNWIGKDAQEGVRFQNLVTGQKISKIWGKTGWFDCHAGGTFFRVFHKFIDVDIGGGTQSPFMVFYFMDRTDVEVAVKECTEARPVFGIIRIDNVSEVTADMTDMEKSALLSDVTERVLSYFSSRDGFIKQYSTTDFVTCISQKALADMMEENFDILDRVREIHTVNRIPVTLSIGVVQSEDSFARQFEEAQVSLDLALGRGGDQAIVRIGKDVKAFGGKSPTAVSSTRVRVRVVAQALKEIIDGADMVLIMGHAHEDFDALGAAVGVSHLARSSHKETHIVLSKERDTCRKMVEAIEGSGVAEGLLIDEGQAKGMVTDKTVVIVVDTHVPELAAAPEVLKKAKKKVVIDHHRRASSMITGTLLTYMEPSASSASELVSELVQYYGGEEEMNELEASCLYAGIVVDTKNFAVQTSVRTFDAASFLRRCGADTKLVHRLFEEDISSIKCKAEILAGMQLVDGTIAIASCPDHVEEAQILAGQVADYLVTIKEIRASFLFYQTDKGLCLSARSDGSVNVQIVMEALGGGGHLTVAGAQLGKEGNKESAEKVIIAQVRKQIKEEKE</sequence>
<dbReference type="GO" id="GO:0005886">
    <property type="term" value="C:plasma membrane"/>
    <property type="evidence" value="ECO:0007669"/>
    <property type="project" value="UniProtKB-SubCell"/>
</dbReference>
<comment type="subcellular location">
    <subcellularLocation>
        <location evidence="1">Cell membrane</location>
    </subcellularLocation>
</comment>
<feature type="domain" description="DDH" evidence="4">
    <location>
        <begin position="349"/>
        <end position="503"/>
    </location>
</feature>
<dbReference type="PATRIC" id="fig|742743.3.peg.1293"/>
<comment type="cofactor">
    <cofactor evidence="2">
        <name>Mn(2+)</name>
        <dbReference type="ChEBI" id="CHEBI:29035"/>
    </cofactor>
    <text evidence="2">For phosphodiesterase activity, probably binds 2 Mn(2+) per subunit.</text>
</comment>
<protein>
    <recommendedName>
        <fullName evidence="1">Cyclic-di-AMP phosphodiesterase</fullName>
        <ecNumber evidence="1">3.1.4.-</ecNumber>
    </recommendedName>
</protein>
<dbReference type="STRING" id="742743.HMPREF9453_01274"/>
<evidence type="ECO:0000259" key="5">
    <source>
        <dbReference type="Pfam" id="PF02272"/>
    </source>
</evidence>
<dbReference type="SUPFAM" id="SSF64182">
    <property type="entry name" value="DHH phosphoesterases"/>
    <property type="match status" value="1"/>
</dbReference>
<dbReference type="EMBL" id="ADLT01000045">
    <property type="protein sequence ID" value="EHO62682.1"/>
    <property type="molecule type" value="Genomic_DNA"/>
</dbReference>
<dbReference type="Gene3D" id="3.90.1640.10">
    <property type="entry name" value="inorganic pyrophosphatase (n-terminal core)"/>
    <property type="match status" value="1"/>
</dbReference>
<keyword evidence="3" id="KW-0812">Transmembrane</keyword>
<dbReference type="Pfam" id="PF02272">
    <property type="entry name" value="DHHA1"/>
    <property type="match status" value="1"/>
</dbReference>
<dbReference type="RefSeq" id="WP_008859768.1">
    <property type="nucleotide sequence ID" value="NZ_JH591188.1"/>
</dbReference>
<evidence type="ECO:0000256" key="1">
    <source>
        <dbReference type="PIRNR" id="PIRNR026583"/>
    </source>
</evidence>
<dbReference type="PIRSF" id="PIRSF026583">
    <property type="entry name" value="YybT"/>
    <property type="match status" value="1"/>
</dbReference>
<proteinExistence type="inferred from homology"/>
<feature type="domain" description="DHHA1" evidence="5">
    <location>
        <begin position="578"/>
        <end position="655"/>
    </location>
</feature>
<dbReference type="GO" id="GO:0003676">
    <property type="term" value="F:nucleic acid binding"/>
    <property type="evidence" value="ECO:0007669"/>
    <property type="project" value="UniProtKB-UniRule"/>
</dbReference>
<dbReference type="Gene3D" id="3.10.310.30">
    <property type="match status" value="1"/>
</dbReference>
<dbReference type="EC" id="3.1.4.-" evidence="1"/>
<dbReference type="GO" id="GO:0016787">
    <property type="term" value="F:hydrolase activity"/>
    <property type="evidence" value="ECO:0007669"/>
    <property type="project" value="UniProtKB-UniRule"/>
</dbReference>
<dbReference type="InterPro" id="IPR051319">
    <property type="entry name" value="Oligoribo/pAp-PDE_c-di-AMP_PDE"/>
</dbReference>
<keyword evidence="2" id="KW-0479">Metal-binding</keyword>
<accession>H1D0Y6</accession>
<evidence type="ECO:0000313" key="7">
    <source>
        <dbReference type="Proteomes" id="UP000003277"/>
    </source>
</evidence>
<comment type="similarity">
    <text evidence="1">Belongs to the GdpP/PdeA phosphodiesterase family.</text>
</comment>
<evidence type="ECO:0000256" key="3">
    <source>
        <dbReference type="SAM" id="Phobius"/>
    </source>
</evidence>
<dbReference type="GO" id="GO:0046872">
    <property type="term" value="F:metal ion binding"/>
    <property type="evidence" value="ECO:0007669"/>
    <property type="project" value="UniProtKB-KW"/>
</dbReference>
<keyword evidence="7" id="KW-1185">Reference proteome</keyword>
<keyword evidence="1" id="KW-1003">Cell membrane</keyword>
<feature type="binding site" evidence="2">
    <location>
        <position position="360"/>
    </location>
    <ligand>
        <name>Mn(2+)</name>
        <dbReference type="ChEBI" id="CHEBI:29035"/>
        <label>2</label>
    </ligand>
</feature>
<keyword evidence="3" id="KW-1133">Transmembrane helix</keyword>
<gene>
    <name evidence="6" type="ORF">HMPREF9453_01274</name>
</gene>
<reference evidence="6 7" key="1">
    <citation type="submission" date="2011-11" db="EMBL/GenBank/DDBJ databases">
        <title>The Genome Sequence of Dialister succinatiphilus YIT 11850.</title>
        <authorList>
            <consortium name="The Broad Institute Genome Sequencing Platform"/>
            <person name="Earl A."/>
            <person name="Ward D."/>
            <person name="Feldgarden M."/>
            <person name="Gevers D."/>
            <person name="Morotomi M."/>
            <person name="Young S.K."/>
            <person name="Zeng Q."/>
            <person name="Gargeya S."/>
            <person name="Fitzgerald M."/>
            <person name="Haas B."/>
            <person name="Abouelleil A."/>
            <person name="Alvarado L."/>
            <person name="Arachchi H.M."/>
            <person name="Berlin A."/>
            <person name="Brown A."/>
            <person name="Chapman S.B."/>
            <person name="Dunbar C."/>
            <person name="Gearin G."/>
            <person name="Goldberg J."/>
            <person name="Griggs A."/>
            <person name="Gujja S."/>
            <person name="Heiman D."/>
            <person name="Howarth C."/>
            <person name="Lui A."/>
            <person name="MacDonald P.J.P."/>
            <person name="Montmayeur A."/>
            <person name="Murphy C."/>
            <person name="Neiman D."/>
            <person name="Pearson M."/>
            <person name="Priest M."/>
            <person name="Roberts A."/>
            <person name="Saif S."/>
            <person name="Shea T."/>
            <person name="Sisk P."/>
            <person name="Stolte C."/>
            <person name="Sykes S."/>
            <person name="Wortman J."/>
            <person name="Nusbaum C."/>
            <person name="Birren B."/>
        </authorList>
    </citation>
    <scope>NUCLEOTIDE SEQUENCE [LARGE SCALE GENOMIC DNA]</scope>
    <source>
        <strain evidence="6 7">YIT 11850</strain>
    </source>
</reference>
<feature type="binding site" evidence="2">
    <location>
        <position position="451"/>
    </location>
    <ligand>
        <name>Mn(2+)</name>
        <dbReference type="ChEBI" id="CHEBI:29035"/>
        <label>2</label>
    </ligand>
</feature>
<feature type="transmembrane region" description="Helical" evidence="3">
    <location>
        <begin position="7"/>
        <end position="25"/>
    </location>
</feature>
<dbReference type="Pfam" id="PF24898">
    <property type="entry name" value="GGDEF_GdpP"/>
    <property type="match status" value="1"/>
</dbReference>
<dbReference type="OrthoDB" id="9759476at2"/>
<comment type="caution">
    <text evidence="6">The sequence shown here is derived from an EMBL/GenBank/DDBJ whole genome shotgun (WGS) entry which is preliminary data.</text>
</comment>
<keyword evidence="1 3" id="KW-0472">Membrane</keyword>
<dbReference type="PANTHER" id="PTHR47618:SF2">
    <property type="entry name" value="CYCLIC-DI-AMP PHOSPHODIESTERASE GDPP"/>
    <property type="match status" value="1"/>
</dbReference>
<evidence type="ECO:0000259" key="4">
    <source>
        <dbReference type="Pfam" id="PF01368"/>
    </source>
</evidence>
<comment type="function">
    <text evidence="1">Has phosphodiesterase (PDE) activity against cyclic-di-AMP (c-di-AMP).</text>
</comment>
<dbReference type="InterPro" id="IPR003156">
    <property type="entry name" value="DHHA1_dom"/>
</dbReference>
<feature type="binding site" evidence="2">
    <location>
        <position position="358"/>
    </location>
    <ligand>
        <name>Mn(2+)</name>
        <dbReference type="ChEBI" id="CHEBI:29035"/>
        <label>1</label>
    </ligand>
</feature>
<dbReference type="Pfam" id="PF01368">
    <property type="entry name" value="DHH"/>
    <property type="match status" value="1"/>
</dbReference>
<evidence type="ECO:0000256" key="2">
    <source>
        <dbReference type="PIRSR" id="PIRSR026583-50"/>
    </source>
</evidence>
<comment type="catalytic activity">
    <reaction evidence="1">
        <text>3',3'-c-di-AMP + H2O = 5'-O-phosphonoadenylyl-(3'-&gt;5')-adenosine + H(+)</text>
        <dbReference type="Rhea" id="RHEA:54420"/>
        <dbReference type="ChEBI" id="CHEBI:15377"/>
        <dbReference type="ChEBI" id="CHEBI:15378"/>
        <dbReference type="ChEBI" id="CHEBI:71500"/>
        <dbReference type="ChEBI" id="CHEBI:138171"/>
    </reaction>
</comment>
<feature type="binding site" evidence="2">
    <location>
        <position position="427"/>
    </location>
    <ligand>
        <name>Mn(2+)</name>
        <dbReference type="ChEBI" id="CHEBI:29035"/>
        <label>1</label>
    </ligand>
</feature>
<dbReference type="InterPro" id="IPR014528">
    <property type="entry name" value="GdpP/PdeA"/>
</dbReference>
<evidence type="ECO:0000313" key="6">
    <source>
        <dbReference type="EMBL" id="EHO62682.1"/>
    </source>
</evidence>
<dbReference type="InterPro" id="IPR001667">
    <property type="entry name" value="DDH_dom"/>
</dbReference>
<dbReference type="FunFam" id="3.90.1640.10:FF:000002">
    <property type="entry name" value="Cyclic-di-AMP phosphodiesterase"/>
    <property type="match status" value="1"/>
</dbReference>
<name>H1D0Y6_9FIRM</name>
<dbReference type="Proteomes" id="UP000003277">
    <property type="component" value="Unassembled WGS sequence"/>
</dbReference>
<dbReference type="AlphaFoldDB" id="H1D0Y6"/>
<dbReference type="PANTHER" id="PTHR47618">
    <property type="entry name" value="BIFUNCTIONAL OLIGORIBONUCLEASE AND PAP PHOSPHATASE NRNA"/>
    <property type="match status" value="1"/>
</dbReference>
<feature type="binding site" evidence="2">
    <location>
        <position position="506"/>
    </location>
    <ligand>
        <name>Mn(2+)</name>
        <dbReference type="ChEBI" id="CHEBI:29035"/>
        <label>2</label>
    </ligand>
</feature>
<feature type="binding site" evidence="2">
    <location>
        <position position="427"/>
    </location>
    <ligand>
        <name>Mn(2+)</name>
        <dbReference type="ChEBI" id="CHEBI:29035"/>
        <label>2</label>
    </ligand>
</feature>
<dbReference type="Gene3D" id="3.30.450.20">
    <property type="entry name" value="PAS domain"/>
    <property type="match status" value="1"/>
</dbReference>
<feature type="binding site" evidence="2">
    <location>
        <position position="354"/>
    </location>
    <ligand>
        <name>Mn(2+)</name>
        <dbReference type="ChEBI" id="CHEBI:29035"/>
        <label>1</label>
    </ligand>
</feature>
<dbReference type="InterPro" id="IPR038763">
    <property type="entry name" value="DHH_sf"/>
</dbReference>
<dbReference type="GO" id="GO:0106409">
    <property type="term" value="F:cyclic-di-AMP phosphodiesterase activity"/>
    <property type="evidence" value="ECO:0007669"/>
    <property type="project" value="RHEA"/>
</dbReference>